<keyword evidence="3" id="KW-1185">Reference proteome</keyword>
<organism evidence="2 3">
    <name type="scientific">Xenotaenia resolanae</name>
    <dbReference type="NCBI Taxonomy" id="208358"/>
    <lineage>
        <taxon>Eukaryota</taxon>
        <taxon>Metazoa</taxon>
        <taxon>Chordata</taxon>
        <taxon>Craniata</taxon>
        <taxon>Vertebrata</taxon>
        <taxon>Euteleostomi</taxon>
        <taxon>Actinopterygii</taxon>
        <taxon>Neopterygii</taxon>
        <taxon>Teleostei</taxon>
        <taxon>Neoteleostei</taxon>
        <taxon>Acanthomorphata</taxon>
        <taxon>Ovalentaria</taxon>
        <taxon>Atherinomorphae</taxon>
        <taxon>Cyprinodontiformes</taxon>
        <taxon>Goodeidae</taxon>
        <taxon>Xenotaenia</taxon>
    </lineage>
</organism>
<sequence length="99" mass="11029">MMFSLCYLPSSLFCFVLCTASLPLSLPPSTPCFFSFAPAFPGVNRCTPPSYPPPQDPLSTGQYEVTEDMAQGEVFEFSQSKRGQGPFWQNFSRLAPFKK</sequence>
<evidence type="ECO:0000256" key="1">
    <source>
        <dbReference type="SAM" id="SignalP"/>
    </source>
</evidence>
<evidence type="ECO:0000313" key="3">
    <source>
        <dbReference type="Proteomes" id="UP001444071"/>
    </source>
</evidence>
<dbReference type="EMBL" id="JAHRIM010010675">
    <property type="protein sequence ID" value="MEQ2260500.1"/>
    <property type="molecule type" value="Genomic_DNA"/>
</dbReference>
<name>A0ABV0VTD6_9TELE</name>
<comment type="caution">
    <text evidence="2">The sequence shown here is derived from an EMBL/GenBank/DDBJ whole genome shotgun (WGS) entry which is preliminary data.</text>
</comment>
<dbReference type="Proteomes" id="UP001444071">
    <property type="component" value="Unassembled WGS sequence"/>
</dbReference>
<feature type="signal peptide" evidence="1">
    <location>
        <begin position="1"/>
        <end position="20"/>
    </location>
</feature>
<evidence type="ECO:0000313" key="2">
    <source>
        <dbReference type="EMBL" id="MEQ2260500.1"/>
    </source>
</evidence>
<proteinExistence type="predicted"/>
<protein>
    <submittedName>
        <fullName evidence="2">Guanine nucleotide exchange factor 9</fullName>
    </submittedName>
</protein>
<feature type="chain" id="PRO_5045177963" evidence="1">
    <location>
        <begin position="21"/>
        <end position="99"/>
    </location>
</feature>
<accession>A0ABV0VTD6</accession>
<gene>
    <name evidence="2" type="primary">ARHGEF9_1</name>
    <name evidence="2" type="ORF">XENORESO_018601</name>
</gene>
<reference evidence="2 3" key="1">
    <citation type="submission" date="2021-06" db="EMBL/GenBank/DDBJ databases">
        <authorList>
            <person name="Palmer J.M."/>
        </authorList>
    </citation>
    <scope>NUCLEOTIDE SEQUENCE [LARGE SCALE GENOMIC DNA]</scope>
    <source>
        <strain evidence="2 3">XR_2019</strain>
        <tissue evidence="2">Muscle</tissue>
    </source>
</reference>
<keyword evidence="1" id="KW-0732">Signal</keyword>